<comment type="caution">
    <text evidence="5">The sequence shown here is derived from an EMBL/GenBank/DDBJ whole genome shotgun (WGS) entry which is preliminary data.</text>
</comment>
<reference evidence="5" key="1">
    <citation type="submission" date="2020-08" db="EMBL/GenBank/DDBJ databases">
        <authorList>
            <person name="Liu C."/>
            <person name="Sun Q."/>
        </authorList>
    </citation>
    <scope>NUCLEOTIDE SEQUENCE</scope>
    <source>
        <strain evidence="5">BX16</strain>
    </source>
</reference>
<evidence type="ECO:0000313" key="6">
    <source>
        <dbReference type="Proteomes" id="UP000644115"/>
    </source>
</evidence>
<dbReference type="Gene3D" id="2.60.40.2700">
    <property type="match status" value="2"/>
</dbReference>
<name>A0A923NC25_9FIRM</name>
<feature type="transmembrane region" description="Helical" evidence="2">
    <location>
        <begin position="2820"/>
        <end position="2840"/>
    </location>
</feature>
<feature type="region of interest" description="Disordered" evidence="1">
    <location>
        <begin position="2034"/>
        <end position="2055"/>
    </location>
</feature>
<dbReference type="Gene3D" id="1.50.10.20">
    <property type="match status" value="1"/>
</dbReference>
<keyword evidence="3" id="KW-0732">Signal</keyword>
<evidence type="ECO:0000256" key="3">
    <source>
        <dbReference type="SAM" id="SignalP"/>
    </source>
</evidence>
<sequence>MKRSKKALSIIVMLLMVATTLAPTWAFGTEAAPAAQNSVQESQAAAVETSGAAEPVLAKLSVKAYQYAAGDPAKPLKAEASASDGGTLTYQWQSSKDGKNFTDIKDATNAEYTPQTGEAGTVYYRVLVTNTAGGSASSAAGETITVTVAENAVATQAADASTEEPSGSGTAADPYQIGNADQLMWFAAKVNGSTKKSTSNLCAKLTSDIDLTGKEWTPIGCYNSYSDCVYYGGTFDGGGHTVSGLTINNAKTYQALFGYVKGGTIQDLTVKGSVKTSTKSSSYAAGIVSYGNPVTIKNCTNEVDVTASAKGYAAGVCAYVINGSKLESCTNKGMVSGYGDYVGGVAGTVTGSTTTITGCFNHGVVTNTGKPSSYAYSTGGIAGGISTGVTVERCGNTGNITSTLKRTGGIAGSAGGTINACFNTGTITGIYGVGGIAGDSGTSDAKVTGCYNTGDVKGVSPSASFKDTNAKGIGGIIGGVGGTSYKASVSGCYNMGTVSNASTLTDITVGGIVGCSAAKTYSGTATENLMTVTNCWYLDTTAAQGDGYNKNASGITAKTAKQIADGDIGDGWVMGPDGHPILGWQDPNATYKVTFNINLEDAKLVVKDSSDKTVDPESDGTYKLKNGTYTYEVTADEYKTKTGSFTVAYSGQSISVSLDIQKYDYVFTTDPEDAKLTVKSGNDVQKSLADGRTYQLAKKGNPYRYTVEKFGYETKSGTLNVKGNADNDKKSVTLKKLPVYKVNFTVEKAAGGQDSTPVITVTSKDDKDADLEADEDGDYHLPDGDYSYSVSCSGYKTVRGEFTVSGKDLTVDGIQLEIQTSWDGESYTEPAKNGQGVYLISSPDELMWFDKNAKMTDSAKLLADITINEDVSGSDATSQKYKWTPIGMDKTKAYTGNFDGNGHTISGLYINSTAANTGLFGYVGAAGEIKNVTISDSVITSTQNYTGAVVGDSKGNITNCHTTATTRVTGANYVGGIVGELDSNMSLAQCSNAGEVQGTGTSGYAGGIAGRVQSNASNALTDSYNTGRITGVANVGGIAGHLYNGGGIQNVYNTGSVSASKGVAGGIVGAFRYGTLKNAYNAGLVEASTKGGVAGRLEWTGGNKTLQNVFYSAEYEAIGNLNGCTIQNGTATAKTSDELKALTSEDLGDGFAADTNGINSGYPVLAWQNGTVKSDDPEKDDNGWQGEAAKVVPQQKDGVYQIGTPAELAWFAEKAAQDSTDLKAVLTADLDLNNNVWTGIGGQTADTGFAGTLDGAGHTIKNLYLKNGKGLIPYNKGTVKNLTLAGILKGGDETAALTGTNAGTLEEITSNVTVTGGNKIAGIAGNNTKDGVIKDCHNTGAVTGESYAAGIVAYNEGSVSGCSNTAVITAGSTFAGGIAAANTNAVKSEAANVSKSANSGHVIVSSSAERAYAGGVVGWNNASVSSLYNTGNVVSRGGYVGGCLGCNTTGSTAKSLYNLGDVAGSYADTETGEVFNVGGVIGGGTAGTDCWYLSSLAIADADSSSANKADAGTIKNKAGNLASLAGSKETLTGTVTLPEDVQAGETIKASYTDGNGQDPMFVWYRDWGGEEQILGFGESFTVPNDMVGVKVYVKCMDGDHYGIKTAESGKVQGMSGTVKIQGQEVAGHTLTAVYKGSEKAPKYQWYRGSKAIDGATNETYKLTDDDLGKEISIRVTGSLAGYVEAKTGTIKDGASAGIWPEDQCSEPAVKSGVHQISSEKELKWFVNAVNGGNTAINGALTTDITLSTADGTAGNWYPIGNDKNSYKGTFDGQNHRVTGMVIRGEKNEQGFFGNIDGKGTVKNLKISGDIKVTGDSLSTGGIAGYLEGKIIYCEYSGSVSGGMYVGGITGQTGLNAKVTECRNTASVAGTQSIGGITGAVSYGTISKCINTGSVGTEGKSQQAGGIVGLMSNYAVVEGCYNTGTVIGKKNLGGLAGEATVCAVPQGCYNIGSVASGINTGGSVGSYTGSAYISQTTGSFYLAESQAAATDKTAMGASSETMKKAGFVKKLNQQIGTEYFAEDTEKLNGGYPILKWQTEGSSEGGSTTKPEDPDKTEISVSFGLTGDTVHGEKGKHTGDVTWIGSTAYTLKKGATAQDLFEKALGDAGLDYEMSGNSYVSSISNAKEKVTLSELSNGPYSGWMYTINGKFVDYMSAVTLNDGDVMQFFYVDDYRTIDWAGNKTPQEAADEVAAMIEALPDVDKLSLDDAAAVGRAQSAYNALSDEAKALISKNLKTKLDAAVAKIAQLQKTNQKEFDKIYQETGSSQAALASKAGLTAGTSGGEWVALGLARSGSISDTLAEQYAQAAYQYVKKKGSSTISDSKSTENSRMILALTSIGKDPSDVAGYDLLEALADLDYVKSQGINGPIFALIALDSHDYEIPKAAAGKTQTTREALIDAILAAQLSDGGWNVNGNGADADMTAMAIQALAPYYSSNAKVKSAVDDALKRLSKMQEVNGGYTSWGTANAESVAQVIVALTSLGIDPASDGRFIKNGYSTLDALATFYNDKGGFKHSQSDTTSSNGLATEQAYYALASWYRLKAGKTSLYDMSDVTTMSKIIEKTVVNGGDSAKDPKKDTLASGSSLAASGTTRSITKKATIKLGKMTEAAKAVQGKLDAVVNANLPQNAKEYTDDQIRQILDAYKAYNALSVSEKKAIEATDTWTAFTEITQNLGSMYHYDESTGIDVRATSAENLPWYIKLVATPKTASEKQKTKVQDVLGDNSELFTLYDIHFINTLDNSEWHPSGLIRVKMPMVSIGNYKTPVIVYIADSGKIRLIEGHVDSAGGTIEFEASDFSLYGIAGSDQSIDSLLGAQAARDVMPWIITGAIAAAILIAIIVMRKRRNKRGFYE</sequence>
<keyword evidence="6" id="KW-1185">Reference proteome</keyword>
<evidence type="ECO:0000256" key="2">
    <source>
        <dbReference type="SAM" id="Phobius"/>
    </source>
</evidence>
<organism evidence="5 6">
    <name type="scientific">Lentihominibacter faecis</name>
    <dbReference type="NCBI Taxonomy" id="2764712"/>
    <lineage>
        <taxon>Bacteria</taxon>
        <taxon>Bacillati</taxon>
        <taxon>Bacillota</taxon>
        <taxon>Clostridia</taxon>
        <taxon>Peptostreptococcales</taxon>
        <taxon>Anaerovoracaceae</taxon>
        <taxon>Lentihominibacter</taxon>
    </lineage>
</organism>
<keyword evidence="2" id="KW-0472">Membrane</keyword>
<feature type="signal peptide" evidence="3">
    <location>
        <begin position="1"/>
        <end position="22"/>
    </location>
</feature>
<gene>
    <name evidence="5" type="ORF">H8876_04655</name>
</gene>
<evidence type="ECO:0000259" key="4">
    <source>
        <dbReference type="Pfam" id="PF14478"/>
    </source>
</evidence>
<proteinExistence type="predicted"/>
<dbReference type="InterPro" id="IPR027954">
    <property type="entry name" value="Transcobalamin-like_C"/>
</dbReference>
<accession>A0A923NC25</accession>
<feature type="chain" id="PRO_5039541119" evidence="3">
    <location>
        <begin position="23"/>
        <end position="2851"/>
    </location>
</feature>
<dbReference type="SUPFAM" id="SSF48239">
    <property type="entry name" value="Terpenoid cyclases/Protein prenyltransferases"/>
    <property type="match status" value="1"/>
</dbReference>
<protein>
    <submittedName>
        <fullName evidence="5">DUF4430 domain-containing protein</fullName>
    </submittedName>
</protein>
<keyword evidence="2" id="KW-0812">Transmembrane</keyword>
<dbReference type="Gene3D" id="2.160.20.110">
    <property type="match status" value="5"/>
</dbReference>
<dbReference type="CDD" id="cd00688">
    <property type="entry name" value="ISOPREN_C2_like"/>
    <property type="match status" value="1"/>
</dbReference>
<dbReference type="EMBL" id="JACRWC010000057">
    <property type="protein sequence ID" value="MBC5999283.1"/>
    <property type="molecule type" value="Genomic_DNA"/>
</dbReference>
<keyword evidence="2" id="KW-1133">Transmembrane helix</keyword>
<evidence type="ECO:0000313" key="5">
    <source>
        <dbReference type="EMBL" id="MBC5999283.1"/>
    </source>
</evidence>
<feature type="domain" description="Transcobalamin-like C-terminal" evidence="4">
    <location>
        <begin position="2092"/>
        <end position="2166"/>
    </location>
</feature>
<evidence type="ECO:0000256" key="1">
    <source>
        <dbReference type="SAM" id="MobiDB-lite"/>
    </source>
</evidence>
<dbReference type="Pfam" id="PF14478">
    <property type="entry name" value="DUF4430"/>
    <property type="match status" value="1"/>
</dbReference>
<feature type="compositionally biased region" description="Polar residues" evidence="1">
    <location>
        <begin position="2037"/>
        <end position="2047"/>
    </location>
</feature>
<dbReference type="Proteomes" id="UP000644115">
    <property type="component" value="Unassembled WGS sequence"/>
</dbReference>
<dbReference type="InterPro" id="IPR008930">
    <property type="entry name" value="Terpenoid_cyclase/PrenylTrfase"/>
</dbReference>